<dbReference type="Gramene" id="MELO3C034430.2.1">
    <property type="protein sequence ID" value="MELO3C034430.2.1"/>
    <property type="gene ID" value="MELO3C034430.2"/>
</dbReference>
<organism evidence="1">
    <name type="scientific">Cucumis melo</name>
    <name type="common">Muskmelon</name>
    <dbReference type="NCBI Taxonomy" id="3656"/>
    <lineage>
        <taxon>Eukaryota</taxon>
        <taxon>Viridiplantae</taxon>
        <taxon>Streptophyta</taxon>
        <taxon>Embryophyta</taxon>
        <taxon>Tracheophyta</taxon>
        <taxon>Spermatophyta</taxon>
        <taxon>Magnoliopsida</taxon>
        <taxon>eudicotyledons</taxon>
        <taxon>Gunneridae</taxon>
        <taxon>Pentapetalae</taxon>
        <taxon>rosids</taxon>
        <taxon>fabids</taxon>
        <taxon>Cucurbitales</taxon>
        <taxon>Cucurbitaceae</taxon>
        <taxon>Benincaseae</taxon>
        <taxon>Cucumis</taxon>
    </lineage>
</organism>
<reference evidence="1" key="1">
    <citation type="submission" date="2023-03" db="UniProtKB">
        <authorList>
            <consortium name="EnsemblPlants"/>
        </authorList>
    </citation>
    <scope>IDENTIFICATION</scope>
</reference>
<sequence length="344" mass="40150">MRSFNVDFKPTLKIHFFKTDIKDYVKFKGNLEQLKPTITSNLLLLLSSRLGLSFSVTPRLARPLTTRNREVSDAQNGVERNHIGTDTFPQRCFVHVWNKRTHYFNITFFRHYVWDVKKQDAIPDILPTLDAWLQAWTPLFPMIKIPDAPCMMSKMVLPVSDAISDLSICETQNRNGREGEREIGETKEKKEIVWRLFEKLSRGFENLDVWVEFEEGEGAGDLIEYLKGSRLLELKCYVAANGWIPMTIAYGVEKPIFPPTVRFSQAIDWTDVGREYIEVVKGDLQWFFVLDFNDQAMNRYFKKYSDPEEARANPPHLLEESRMNKIARQKQPYNHSNGSKLFLQ</sequence>
<name>A0A9I9EIW0_CUCME</name>
<dbReference type="EnsemblPlants" id="MELO3C034430.2.1">
    <property type="protein sequence ID" value="MELO3C034430.2.1"/>
    <property type="gene ID" value="MELO3C034430.2"/>
</dbReference>
<accession>A0A9I9EIW0</accession>
<protein>
    <submittedName>
        <fullName evidence="1">Uncharacterized protein</fullName>
    </submittedName>
</protein>
<proteinExistence type="predicted"/>
<evidence type="ECO:0000313" key="1">
    <source>
        <dbReference type="EnsemblPlants" id="MELO3C034430.2.1"/>
    </source>
</evidence>
<dbReference type="AlphaFoldDB" id="A0A9I9EIW0"/>